<evidence type="ECO:0000259" key="1">
    <source>
        <dbReference type="Pfam" id="PF13456"/>
    </source>
</evidence>
<dbReference type="InterPro" id="IPR012337">
    <property type="entry name" value="RNaseH-like_sf"/>
</dbReference>
<dbReference type="Proteomes" id="UP000288805">
    <property type="component" value="Unassembled WGS sequence"/>
</dbReference>
<protein>
    <recommendedName>
        <fullName evidence="1">RNase H type-1 domain-containing protein</fullName>
    </recommendedName>
</protein>
<dbReference type="SUPFAM" id="SSF53098">
    <property type="entry name" value="Ribonuclease H-like"/>
    <property type="match status" value="1"/>
</dbReference>
<feature type="domain" description="RNase H type-1" evidence="1">
    <location>
        <begin position="210"/>
        <end position="304"/>
    </location>
</feature>
<name>A0A438E4J0_VITVI</name>
<accession>A0A438E4J0</accession>
<comment type="caution">
    <text evidence="2">The sequence shown here is derived from an EMBL/GenBank/DDBJ whole genome shotgun (WGS) entry which is preliminary data.</text>
</comment>
<dbReference type="GO" id="GO:0004523">
    <property type="term" value="F:RNA-DNA hybrid ribonuclease activity"/>
    <property type="evidence" value="ECO:0007669"/>
    <property type="project" value="InterPro"/>
</dbReference>
<dbReference type="PANTHER" id="PTHR48475:SF1">
    <property type="entry name" value="RNASE H TYPE-1 DOMAIN-CONTAINING PROTEIN"/>
    <property type="match status" value="1"/>
</dbReference>
<gene>
    <name evidence="2" type="ORF">CK203_098275</name>
</gene>
<dbReference type="EMBL" id="QGNW01001397">
    <property type="protein sequence ID" value="RVW42656.1"/>
    <property type="molecule type" value="Genomic_DNA"/>
</dbReference>
<dbReference type="Pfam" id="PF13456">
    <property type="entry name" value="RVT_3"/>
    <property type="match status" value="1"/>
</dbReference>
<evidence type="ECO:0000313" key="3">
    <source>
        <dbReference type="Proteomes" id="UP000288805"/>
    </source>
</evidence>
<reference evidence="2 3" key="1">
    <citation type="journal article" date="2018" name="PLoS Genet.">
        <title>Population sequencing reveals clonal diversity and ancestral inbreeding in the grapevine cultivar Chardonnay.</title>
        <authorList>
            <person name="Roach M.J."/>
            <person name="Johnson D.L."/>
            <person name="Bohlmann J."/>
            <person name="van Vuuren H.J."/>
            <person name="Jones S.J."/>
            <person name="Pretorius I.S."/>
            <person name="Schmidt S.A."/>
            <person name="Borneman A.R."/>
        </authorList>
    </citation>
    <scope>NUCLEOTIDE SEQUENCE [LARGE SCALE GENOMIC DNA]</scope>
    <source>
        <strain evidence="3">cv. Chardonnay</strain>
        <tissue evidence="2">Leaf</tissue>
    </source>
</reference>
<dbReference type="InterPro" id="IPR002156">
    <property type="entry name" value="RNaseH_domain"/>
</dbReference>
<dbReference type="Gene3D" id="3.30.420.10">
    <property type="entry name" value="Ribonuclease H-like superfamily/Ribonuclease H"/>
    <property type="match status" value="1"/>
</dbReference>
<organism evidence="2 3">
    <name type="scientific">Vitis vinifera</name>
    <name type="common">Grape</name>
    <dbReference type="NCBI Taxonomy" id="29760"/>
    <lineage>
        <taxon>Eukaryota</taxon>
        <taxon>Viridiplantae</taxon>
        <taxon>Streptophyta</taxon>
        <taxon>Embryophyta</taxon>
        <taxon>Tracheophyta</taxon>
        <taxon>Spermatophyta</taxon>
        <taxon>Magnoliopsida</taxon>
        <taxon>eudicotyledons</taxon>
        <taxon>Gunneridae</taxon>
        <taxon>Pentapetalae</taxon>
        <taxon>rosids</taxon>
        <taxon>Vitales</taxon>
        <taxon>Vitaceae</taxon>
        <taxon>Viteae</taxon>
        <taxon>Vitis</taxon>
    </lineage>
</organism>
<dbReference type="GO" id="GO:0003676">
    <property type="term" value="F:nucleic acid binding"/>
    <property type="evidence" value="ECO:0007669"/>
    <property type="project" value="InterPro"/>
</dbReference>
<evidence type="ECO:0000313" key="2">
    <source>
        <dbReference type="EMBL" id="RVW42656.1"/>
    </source>
</evidence>
<dbReference type="AlphaFoldDB" id="A0A438E4J0"/>
<dbReference type="InterPro" id="IPR036397">
    <property type="entry name" value="RNaseH_sf"/>
</dbReference>
<dbReference type="PANTHER" id="PTHR48475">
    <property type="entry name" value="RIBONUCLEASE H"/>
    <property type="match status" value="1"/>
</dbReference>
<sequence>MRPVDDIVTFPFVKASRVLQPHEDALVLTLGISGFDVRRVLIDPGSSTDLLQMSAYKQMDYLLSALENLGRLLSRFNGATMTSQADPLQPLSLSHDTGKITYTSSLLTSDELELLESVFQWNKDVFAWTHSDMPGIHPSMASHRLNVIPSSHPIRQKAHQVIVLTNQPLRVTLHKLNLSGRMLKWAIELTHLVESPGEQWWTLHVDETSKASDSKVSLILQSPTGKLLEQAIRLYFSTSNNEAEYEAVLARLDFAITLTTTRLEIRSDYQLIVGQIQKEYEEKDECMARYLAMVENCLKNLDEWIVRQVP</sequence>
<proteinExistence type="predicted"/>
<dbReference type="CDD" id="cd09279">
    <property type="entry name" value="RNase_HI_like"/>
    <property type="match status" value="1"/>
</dbReference>